<dbReference type="RefSeq" id="WP_138616046.1">
    <property type="nucleotide sequence ID" value="NZ_VCAO01000001.1"/>
</dbReference>
<accession>A0A5S3P9X6</accession>
<protein>
    <recommendedName>
        <fullName evidence="3">Lipoprotein</fullName>
    </recommendedName>
</protein>
<dbReference type="Proteomes" id="UP000309668">
    <property type="component" value="Unassembled WGS sequence"/>
</dbReference>
<organism evidence="1 2">
    <name type="scientific">Qipengyuania marisflavi</name>
    <dbReference type="NCBI Taxonomy" id="2486356"/>
    <lineage>
        <taxon>Bacteria</taxon>
        <taxon>Pseudomonadati</taxon>
        <taxon>Pseudomonadota</taxon>
        <taxon>Alphaproteobacteria</taxon>
        <taxon>Sphingomonadales</taxon>
        <taxon>Erythrobacteraceae</taxon>
        <taxon>Qipengyuania</taxon>
    </lineage>
</organism>
<reference evidence="1 2" key="1">
    <citation type="submission" date="2019-05" db="EMBL/GenBank/DDBJ databases">
        <title>Erythrobacter marisflavi sp. nov., isolated from isolated from water of an estuary environment.</title>
        <authorList>
            <person name="Yoon J.-H."/>
        </authorList>
    </citation>
    <scope>NUCLEOTIDE SEQUENCE [LARGE SCALE GENOMIC DNA]</scope>
    <source>
        <strain evidence="1 2">KEM-5</strain>
    </source>
</reference>
<proteinExistence type="predicted"/>
<name>A0A5S3P9X6_9SPHN</name>
<sequence length="110" mass="12287">MRKLLLPTMLSTTLLLGGCMSGLGGGLFDDILGGGDDNYGYNSGQQFERAAANACGREASRFGQIRIESVKQDSRDTVKVKGRINVRDSRRNQFSCIFRSDNRIVDFRRY</sequence>
<dbReference type="EMBL" id="VCAO01000001">
    <property type="protein sequence ID" value="TMM50332.1"/>
    <property type="molecule type" value="Genomic_DNA"/>
</dbReference>
<dbReference type="PROSITE" id="PS51257">
    <property type="entry name" value="PROKAR_LIPOPROTEIN"/>
    <property type="match status" value="1"/>
</dbReference>
<keyword evidence="2" id="KW-1185">Reference proteome</keyword>
<evidence type="ECO:0000313" key="1">
    <source>
        <dbReference type="EMBL" id="TMM50332.1"/>
    </source>
</evidence>
<dbReference type="OrthoDB" id="7409928at2"/>
<comment type="caution">
    <text evidence="1">The sequence shown here is derived from an EMBL/GenBank/DDBJ whole genome shotgun (WGS) entry which is preliminary data.</text>
</comment>
<dbReference type="AlphaFoldDB" id="A0A5S3P9X6"/>
<evidence type="ECO:0000313" key="2">
    <source>
        <dbReference type="Proteomes" id="UP000309668"/>
    </source>
</evidence>
<gene>
    <name evidence="1" type="ORF">FEV51_03925</name>
</gene>
<evidence type="ECO:0008006" key="3">
    <source>
        <dbReference type="Google" id="ProtNLM"/>
    </source>
</evidence>